<accession>A0A2G9S8U8</accession>
<gene>
    <name evidence="13" type="ORF">AB205_0185270</name>
</gene>
<evidence type="ECO:0000256" key="5">
    <source>
        <dbReference type="ARBA" id="ARBA00022617"/>
    </source>
</evidence>
<keyword evidence="8" id="KW-0492">Microsome</keyword>
<dbReference type="PRINTS" id="PR00463">
    <property type="entry name" value="EP450I"/>
</dbReference>
<keyword evidence="11" id="KW-0503">Monooxygenase</keyword>
<dbReference type="GO" id="GO:0008392">
    <property type="term" value="F:arachidonate epoxygenase activity"/>
    <property type="evidence" value="ECO:0007669"/>
    <property type="project" value="TreeGrafter"/>
</dbReference>
<keyword evidence="6" id="KW-0479">Metal-binding</keyword>
<sequence length="278" mass="32500">MSDYCFAGIVFSNGELWKDLRRFSLTMLRNFGMGKKSIEERIQEEAGFLVTEIKSLKEKSINPTNLLVQAVSNVICSIVFGNRFEYDDQKFQQLLNLFAATFKDISGSWGQLQEMLPEIMYYIPGPHQRVNRHLDKLRKFILERVKMNQETLDPNCPRDYIDCFLTKQQQEMGNSHFDTRNMMLTILNLFFAGTETVSSTLRHGFLILMRYPEIQDKVREEIDRVIGQNRIPNIEDRSKMPYTDAVIYEIQRFSDILPVNVTHLVTRDTNFKGYGIPK</sequence>
<dbReference type="GO" id="GO:0006805">
    <property type="term" value="P:xenobiotic metabolic process"/>
    <property type="evidence" value="ECO:0007669"/>
    <property type="project" value="TreeGrafter"/>
</dbReference>
<evidence type="ECO:0000313" key="13">
    <source>
        <dbReference type="EMBL" id="PIO35861.1"/>
    </source>
</evidence>
<keyword evidence="7" id="KW-0256">Endoplasmic reticulum</keyword>
<dbReference type="GO" id="GO:0020037">
    <property type="term" value="F:heme binding"/>
    <property type="evidence" value="ECO:0007669"/>
    <property type="project" value="InterPro"/>
</dbReference>
<name>A0A2G9S8U8_AQUCT</name>
<evidence type="ECO:0000256" key="10">
    <source>
        <dbReference type="ARBA" id="ARBA00023004"/>
    </source>
</evidence>
<dbReference type="InterPro" id="IPR001128">
    <property type="entry name" value="Cyt_P450"/>
</dbReference>
<comment type="similarity">
    <text evidence="4">Belongs to the cytochrome P450 family.</text>
</comment>
<dbReference type="Gene3D" id="1.10.630.10">
    <property type="entry name" value="Cytochrome P450"/>
    <property type="match status" value="1"/>
</dbReference>
<dbReference type="OrthoDB" id="2789670at2759"/>
<dbReference type="GO" id="GO:0005506">
    <property type="term" value="F:iron ion binding"/>
    <property type="evidence" value="ECO:0007669"/>
    <property type="project" value="InterPro"/>
</dbReference>
<dbReference type="GO" id="GO:0019373">
    <property type="term" value="P:epoxygenase P450 pathway"/>
    <property type="evidence" value="ECO:0007669"/>
    <property type="project" value="TreeGrafter"/>
</dbReference>
<dbReference type="PANTHER" id="PTHR24300:SF424">
    <property type="entry name" value="CYTOCHROME P450"/>
    <property type="match status" value="1"/>
</dbReference>
<protein>
    <recommendedName>
        <fullName evidence="14">Cytochrome P450 2G1</fullName>
    </recommendedName>
</protein>
<reference evidence="13" key="1">
    <citation type="submission" date="2017-08" db="EMBL/GenBank/DDBJ databases">
        <title>Assembly of the North American Bullfrog Genome.</title>
        <authorList>
            <person name="Warren R.L."/>
            <person name="Vandervalk B.P."/>
            <person name="Kucuk E."/>
            <person name="Birol I."/>
            <person name="Helbing C."/>
            <person name="Pandoh P."/>
            <person name="Behsaz B."/>
            <person name="Mohamadi H."/>
            <person name="Chu J."/>
            <person name="Jackman S."/>
            <person name="Hammond S.A."/>
            <person name="Veldhoen N."/>
            <person name="Kirk H."/>
            <person name="Zhao Y."/>
            <person name="Coope R."/>
            <person name="Pleasance S."/>
            <person name="Moore R."/>
            <person name="Holt R."/>
        </authorList>
    </citation>
    <scope>NUCLEOTIDE SEQUENCE</scope>
    <source>
        <strain evidence="13">Bruno</strain>
        <tissue evidence="13">Liver</tissue>
    </source>
</reference>
<evidence type="ECO:0000256" key="1">
    <source>
        <dbReference type="ARBA" id="ARBA00001971"/>
    </source>
</evidence>
<keyword evidence="5" id="KW-0349">Heme</keyword>
<dbReference type="GO" id="GO:0005789">
    <property type="term" value="C:endoplasmic reticulum membrane"/>
    <property type="evidence" value="ECO:0007669"/>
    <property type="project" value="UniProtKB-SubCell"/>
</dbReference>
<evidence type="ECO:0000256" key="12">
    <source>
        <dbReference type="ARBA" id="ARBA00023136"/>
    </source>
</evidence>
<dbReference type="SUPFAM" id="SSF48264">
    <property type="entry name" value="Cytochrome P450"/>
    <property type="match status" value="1"/>
</dbReference>
<evidence type="ECO:0000256" key="8">
    <source>
        <dbReference type="ARBA" id="ARBA00022848"/>
    </source>
</evidence>
<organism evidence="13">
    <name type="scientific">Aquarana catesbeiana</name>
    <name type="common">American bullfrog</name>
    <name type="synonym">Rana catesbeiana</name>
    <dbReference type="NCBI Taxonomy" id="8400"/>
    <lineage>
        <taxon>Eukaryota</taxon>
        <taxon>Metazoa</taxon>
        <taxon>Chordata</taxon>
        <taxon>Craniata</taxon>
        <taxon>Vertebrata</taxon>
        <taxon>Euteleostomi</taxon>
        <taxon>Amphibia</taxon>
        <taxon>Batrachia</taxon>
        <taxon>Anura</taxon>
        <taxon>Neobatrachia</taxon>
        <taxon>Ranoidea</taxon>
        <taxon>Ranidae</taxon>
        <taxon>Aquarana</taxon>
    </lineage>
</organism>
<evidence type="ECO:0000256" key="9">
    <source>
        <dbReference type="ARBA" id="ARBA00023002"/>
    </source>
</evidence>
<feature type="non-terminal residue" evidence="13">
    <location>
        <position position="278"/>
    </location>
</feature>
<keyword evidence="10" id="KW-0408">Iron</keyword>
<comment type="cofactor">
    <cofactor evidence="1">
        <name>heme</name>
        <dbReference type="ChEBI" id="CHEBI:30413"/>
    </cofactor>
</comment>
<dbReference type="InterPro" id="IPR002401">
    <property type="entry name" value="Cyt_P450_E_grp-I"/>
</dbReference>
<evidence type="ECO:0008006" key="14">
    <source>
        <dbReference type="Google" id="ProtNLM"/>
    </source>
</evidence>
<dbReference type="InterPro" id="IPR036396">
    <property type="entry name" value="Cyt_P450_sf"/>
</dbReference>
<evidence type="ECO:0000256" key="6">
    <source>
        <dbReference type="ARBA" id="ARBA00022723"/>
    </source>
</evidence>
<dbReference type="PANTHER" id="PTHR24300">
    <property type="entry name" value="CYTOCHROME P450 508A4-RELATED"/>
    <property type="match status" value="1"/>
</dbReference>
<evidence type="ECO:0000256" key="2">
    <source>
        <dbReference type="ARBA" id="ARBA00004174"/>
    </source>
</evidence>
<dbReference type="FunFam" id="1.10.630.10:FF:000238">
    <property type="entry name" value="Cytochrome P450 2A6"/>
    <property type="match status" value="1"/>
</dbReference>
<comment type="subcellular location">
    <subcellularLocation>
        <location evidence="3">Endoplasmic reticulum membrane</location>
        <topology evidence="3">Peripheral membrane protein</topology>
    </subcellularLocation>
    <subcellularLocation>
        <location evidence="2">Microsome membrane</location>
        <topology evidence="2">Peripheral membrane protein</topology>
    </subcellularLocation>
</comment>
<dbReference type="InterPro" id="IPR050182">
    <property type="entry name" value="Cytochrome_P450_fam2"/>
</dbReference>
<dbReference type="GO" id="GO:0016712">
    <property type="term" value="F:oxidoreductase activity, acting on paired donors, with incorporation or reduction of molecular oxygen, reduced flavin or flavoprotein as one donor, and incorporation of one atom of oxygen"/>
    <property type="evidence" value="ECO:0007669"/>
    <property type="project" value="TreeGrafter"/>
</dbReference>
<evidence type="ECO:0000256" key="4">
    <source>
        <dbReference type="ARBA" id="ARBA00010617"/>
    </source>
</evidence>
<keyword evidence="9" id="KW-0560">Oxidoreductase</keyword>
<dbReference type="EMBL" id="KV926165">
    <property type="protein sequence ID" value="PIO35861.1"/>
    <property type="molecule type" value="Genomic_DNA"/>
</dbReference>
<dbReference type="AlphaFoldDB" id="A0A2G9S8U8"/>
<evidence type="ECO:0000256" key="11">
    <source>
        <dbReference type="ARBA" id="ARBA00023033"/>
    </source>
</evidence>
<proteinExistence type="inferred from homology"/>
<keyword evidence="12" id="KW-0472">Membrane</keyword>
<evidence type="ECO:0000256" key="7">
    <source>
        <dbReference type="ARBA" id="ARBA00022824"/>
    </source>
</evidence>
<dbReference type="Pfam" id="PF00067">
    <property type="entry name" value="p450"/>
    <property type="match status" value="1"/>
</dbReference>
<evidence type="ECO:0000256" key="3">
    <source>
        <dbReference type="ARBA" id="ARBA00004406"/>
    </source>
</evidence>